<dbReference type="InterPro" id="IPR008920">
    <property type="entry name" value="TF_FadR/GntR_C"/>
</dbReference>
<keyword evidence="2" id="KW-0238">DNA-binding</keyword>
<dbReference type="InterPro" id="IPR036388">
    <property type="entry name" value="WH-like_DNA-bd_sf"/>
</dbReference>
<proteinExistence type="predicted"/>
<reference evidence="6" key="1">
    <citation type="journal article" date="2019" name="Int. J. Syst. Evol. Microbiol.">
        <title>The Global Catalogue of Microorganisms (GCM) 10K type strain sequencing project: providing services to taxonomists for standard genome sequencing and annotation.</title>
        <authorList>
            <consortium name="The Broad Institute Genomics Platform"/>
            <consortium name="The Broad Institute Genome Sequencing Center for Infectious Disease"/>
            <person name="Wu L."/>
            <person name="Ma J."/>
        </authorList>
    </citation>
    <scope>NUCLEOTIDE SEQUENCE [LARGE SCALE GENOMIC DNA]</scope>
    <source>
        <strain evidence="6">CCUG 59129</strain>
    </source>
</reference>
<name>A0ABW3HTA8_9BACL</name>
<dbReference type="Gene3D" id="1.10.10.10">
    <property type="entry name" value="Winged helix-like DNA-binding domain superfamily/Winged helix DNA-binding domain"/>
    <property type="match status" value="1"/>
</dbReference>
<dbReference type="SUPFAM" id="SSF46785">
    <property type="entry name" value="Winged helix' DNA-binding domain"/>
    <property type="match status" value="1"/>
</dbReference>
<gene>
    <name evidence="5" type="ORF">ACFQ2I_15485</name>
</gene>
<evidence type="ECO:0000259" key="4">
    <source>
        <dbReference type="PROSITE" id="PS50949"/>
    </source>
</evidence>
<comment type="caution">
    <text evidence="5">The sequence shown here is derived from an EMBL/GenBank/DDBJ whole genome shotgun (WGS) entry which is preliminary data.</text>
</comment>
<dbReference type="InterPro" id="IPR000524">
    <property type="entry name" value="Tscrpt_reg_HTH_GntR"/>
</dbReference>
<dbReference type="PROSITE" id="PS50949">
    <property type="entry name" value="HTH_GNTR"/>
    <property type="match status" value="1"/>
</dbReference>
<dbReference type="SMART" id="SM00345">
    <property type="entry name" value="HTH_GNTR"/>
    <property type="match status" value="1"/>
</dbReference>
<evidence type="ECO:0000256" key="1">
    <source>
        <dbReference type="ARBA" id="ARBA00023015"/>
    </source>
</evidence>
<sequence length="221" mass="25480">MSKGLSRYVLAGEIYTVIKEKILSHEISPGDKINIDRLARDLEISNIPIRESLSRLAAEGLVETIPFKGMFVAKLSLQELEEMFEIRRELESLALRKAAPRIPAERLHQLEHGILERGDRSHEEDEAGLRTISEMNDGVHGLVLDYCGNHLLEHMIRSYIEKIQRYLTLSRKNVNDDIVHEEREEHLAIVRFLASRDTNSAERALKTHLDNSLERTKKLFH</sequence>
<evidence type="ECO:0000256" key="2">
    <source>
        <dbReference type="ARBA" id="ARBA00023125"/>
    </source>
</evidence>
<keyword evidence="1" id="KW-0805">Transcription regulation</keyword>
<dbReference type="CDD" id="cd07377">
    <property type="entry name" value="WHTH_GntR"/>
    <property type="match status" value="1"/>
</dbReference>
<protein>
    <submittedName>
        <fullName evidence="5">GntR family transcriptional regulator</fullName>
    </submittedName>
</protein>
<dbReference type="SMART" id="SM00895">
    <property type="entry name" value="FCD"/>
    <property type="match status" value="1"/>
</dbReference>
<evidence type="ECO:0000256" key="3">
    <source>
        <dbReference type="ARBA" id="ARBA00023163"/>
    </source>
</evidence>
<feature type="domain" description="HTH gntR-type" evidence="4">
    <location>
        <begin position="8"/>
        <end position="75"/>
    </location>
</feature>
<dbReference type="Pfam" id="PF07729">
    <property type="entry name" value="FCD"/>
    <property type="match status" value="1"/>
</dbReference>
<dbReference type="InterPro" id="IPR036390">
    <property type="entry name" value="WH_DNA-bd_sf"/>
</dbReference>
<dbReference type="Pfam" id="PF00392">
    <property type="entry name" value="GntR"/>
    <property type="match status" value="1"/>
</dbReference>
<dbReference type="PANTHER" id="PTHR43537:SF5">
    <property type="entry name" value="UXU OPERON TRANSCRIPTIONAL REGULATOR"/>
    <property type="match status" value="1"/>
</dbReference>
<dbReference type="Proteomes" id="UP001596989">
    <property type="component" value="Unassembled WGS sequence"/>
</dbReference>
<keyword evidence="6" id="KW-1185">Reference proteome</keyword>
<dbReference type="RefSeq" id="WP_377565579.1">
    <property type="nucleotide sequence ID" value="NZ_JBHTJZ010000024.1"/>
</dbReference>
<organism evidence="5 6">
    <name type="scientific">Paenibacillus chungangensis</name>
    <dbReference type="NCBI Taxonomy" id="696535"/>
    <lineage>
        <taxon>Bacteria</taxon>
        <taxon>Bacillati</taxon>
        <taxon>Bacillota</taxon>
        <taxon>Bacilli</taxon>
        <taxon>Bacillales</taxon>
        <taxon>Paenibacillaceae</taxon>
        <taxon>Paenibacillus</taxon>
    </lineage>
</organism>
<dbReference type="SUPFAM" id="SSF48008">
    <property type="entry name" value="GntR ligand-binding domain-like"/>
    <property type="match status" value="1"/>
</dbReference>
<dbReference type="Gene3D" id="1.20.120.530">
    <property type="entry name" value="GntR ligand-binding domain-like"/>
    <property type="match status" value="1"/>
</dbReference>
<evidence type="ECO:0000313" key="5">
    <source>
        <dbReference type="EMBL" id="MFD0960792.1"/>
    </source>
</evidence>
<evidence type="ECO:0000313" key="6">
    <source>
        <dbReference type="Proteomes" id="UP001596989"/>
    </source>
</evidence>
<dbReference type="PANTHER" id="PTHR43537">
    <property type="entry name" value="TRANSCRIPTIONAL REGULATOR, GNTR FAMILY"/>
    <property type="match status" value="1"/>
</dbReference>
<dbReference type="EMBL" id="JBHTJZ010000024">
    <property type="protein sequence ID" value="MFD0960792.1"/>
    <property type="molecule type" value="Genomic_DNA"/>
</dbReference>
<keyword evidence="3" id="KW-0804">Transcription</keyword>
<dbReference type="InterPro" id="IPR011711">
    <property type="entry name" value="GntR_C"/>
</dbReference>
<accession>A0ABW3HTA8</accession>